<dbReference type="InterPro" id="IPR036179">
    <property type="entry name" value="Ig-like_dom_sf"/>
</dbReference>
<evidence type="ECO:0000256" key="2">
    <source>
        <dbReference type="ARBA" id="ARBA00023180"/>
    </source>
</evidence>
<protein>
    <submittedName>
        <fullName evidence="5">Signal-regulatory protein beta-1 isoform 3-like protein</fullName>
        <ecNumber evidence="5">3.1.3.48</ecNumber>
    </submittedName>
</protein>
<reference evidence="6" key="1">
    <citation type="journal article" date="2013" name="Nat. Biotechnol.">
        <title>Chinese hamster genome sequenced from sorted chromosomes.</title>
        <authorList>
            <person name="Brinkrolf K."/>
            <person name="Rupp O."/>
            <person name="Laux H."/>
            <person name="Kollin F."/>
            <person name="Ernst W."/>
            <person name="Linke B."/>
            <person name="Kofler R."/>
            <person name="Romand S."/>
            <person name="Hesse F."/>
            <person name="Budach W.E."/>
            <person name="Galosy S."/>
            <person name="Muller D."/>
            <person name="Noll T."/>
            <person name="Wienberg J."/>
            <person name="Jostock T."/>
            <person name="Leonard M."/>
            <person name="Grillari J."/>
            <person name="Tauch A."/>
            <person name="Goesmann A."/>
            <person name="Helk B."/>
            <person name="Mott J.E."/>
            <person name="Puhler A."/>
            <person name="Borth N."/>
        </authorList>
    </citation>
    <scope>NUCLEOTIDE SEQUENCE [LARGE SCALE GENOMIC DNA]</scope>
    <source>
        <strain evidence="6">17A/GY</strain>
    </source>
</reference>
<sequence>IFWALDMFALYFLGKCGGCVLPFEISSGNIIGKSTSYNISSTAKVMLVARDIHSQIICEVAHVTLQGGPLLGTANLSDTIRVAPIVDISQQPSVTWKQKNVTCQVKEFYPSSLGLIWLENGNVSRMERPSTLTVNKDGTYSWTSWLMVNRCADEENLVLTCLVEHNGQPPVIKTHTVVVSAQQREQGIDTKSVLETGNLGLGKH</sequence>
<keyword evidence="2" id="KW-0325">Glycoprotein</keyword>
<accession>A0A061IIJ7</accession>
<proteinExistence type="predicted"/>
<dbReference type="PROSITE" id="PS50835">
    <property type="entry name" value="IG_LIKE"/>
    <property type="match status" value="1"/>
</dbReference>
<dbReference type="InterPro" id="IPR051755">
    <property type="entry name" value="Ig-like_CS_Receptor"/>
</dbReference>
<evidence type="ECO:0000256" key="1">
    <source>
        <dbReference type="ARBA" id="ARBA00023157"/>
    </source>
</evidence>
<dbReference type="InterPro" id="IPR007110">
    <property type="entry name" value="Ig-like_dom"/>
</dbReference>
<keyword evidence="5" id="KW-0378">Hydrolase</keyword>
<gene>
    <name evidence="5" type="ORF">H671_2g7457</name>
</gene>
<dbReference type="InterPro" id="IPR003597">
    <property type="entry name" value="Ig_C1-set"/>
</dbReference>
<dbReference type="Pfam" id="PF07654">
    <property type="entry name" value="C1-set"/>
    <property type="match status" value="1"/>
</dbReference>
<dbReference type="GO" id="GO:0004725">
    <property type="term" value="F:protein tyrosine phosphatase activity"/>
    <property type="evidence" value="ECO:0007669"/>
    <property type="project" value="UniProtKB-EC"/>
</dbReference>
<dbReference type="PANTHER" id="PTHR19971">
    <property type="entry name" value="SIGNAL-REGULATORY PROTEIN BETA"/>
    <property type="match status" value="1"/>
</dbReference>
<dbReference type="FunFam" id="2.60.40.10:FF:000454">
    <property type="entry name" value="Tyrosine-protein phosphatase non-receptor type substrate 1"/>
    <property type="match status" value="1"/>
</dbReference>
<dbReference type="InterPro" id="IPR013783">
    <property type="entry name" value="Ig-like_fold"/>
</dbReference>
<evidence type="ECO:0000259" key="4">
    <source>
        <dbReference type="PROSITE" id="PS50835"/>
    </source>
</evidence>
<feature type="chain" id="PRO_5001600874" evidence="3">
    <location>
        <begin position="19"/>
        <end position="204"/>
    </location>
</feature>
<evidence type="ECO:0000313" key="6">
    <source>
        <dbReference type="Proteomes" id="UP000030759"/>
    </source>
</evidence>
<dbReference type="Proteomes" id="UP000030759">
    <property type="component" value="Unassembled WGS sequence"/>
</dbReference>
<feature type="signal peptide" evidence="3">
    <location>
        <begin position="1"/>
        <end position="18"/>
    </location>
</feature>
<keyword evidence="1" id="KW-1015">Disulfide bond</keyword>
<dbReference type="SMART" id="SM00407">
    <property type="entry name" value="IGc1"/>
    <property type="match status" value="1"/>
</dbReference>
<dbReference type="AlphaFoldDB" id="A0A061IIJ7"/>
<dbReference type="EMBL" id="KE669968">
    <property type="protein sequence ID" value="ERE82430.1"/>
    <property type="molecule type" value="Genomic_DNA"/>
</dbReference>
<keyword evidence="3" id="KW-0732">Signal</keyword>
<feature type="non-terminal residue" evidence="5">
    <location>
        <position position="1"/>
    </location>
</feature>
<organism evidence="5 6">
    <name type="scientific">Cricetulus griseus</name>
    <name type="common">Chinese hamster</name>
    <name type="synonym">Cricetulus barabensis griseus</name>
    <dbReference type="NCBI Taxonomy" id="10029"/>
    <lineage>
        <taxon>Eukaryota</taxon>
        <taxon>Metazoa</taxon>
        <taxon>Chordata</taxon>
        <taxon>Craniata</taxon>
        <taxon>Vertebrata</taxon>
        <taxon>Euteleostomi</taxon>
        <taxon>Mammalia</taxon>
        <taxon>Eutheria</taxon>
        <taxon>Euarchontoglires</taxon>
        <taxon>Glires</taxon>
        <taxon>Rodentia</taxon>
        <taxon>Myomorpha</taxon>
        <taxon>Muroidea</taxon>
        <taxon>Cricetidae</taxon>
        <taxon>Cricetinae</taxon>
        <taxon>Cricetulus</taxon>
    </lineage>
</organism>
<dbReference type="SUPFAM" id="SSF48726">
    <property type="entry name" value="Immunoglobulin"/>
    <property type="match status" value="1"/>
</dbReference>
<feature type="domain" description="Ig-like" evidence="4">
    <location>
        <begin position="69"/>
        <end position="178"/>
    </location>
</feature>
<dbReference type="Gene3D" id="2.60.40.10">
    <property type="entry name" value="Immunoglobulins"/>
    <property type="match status" value="1"/>
</dbReference>
<evidence type="ECO:0000313" key="5">
    <source>
        <dbReference type="EMBL" id="ERE82430.1"/>
    </source>
</evidence>
<dbReference type="CDD" id="cd16085">
    <property type="entry name" value="IgC1_SIRP_domain_3"/>
    <property type="match status" value="1"/>
</dbReference>
<name>A0A061IIJ7_CRIGR</name>
<evidence type="ECO:0000256" key="3">
    <source>
        <dbReference type="SAM" id="SignalP"/>
    </source>
</evidence>
<dbReference type="EC" id="3.1.3.48" evidence="5"/>